<sequence length="119" mass="13506">MSLAPFARFLALDPALVLENILTMDSLFIAIKRLPLLPMYQNQRQARHSATPLKPGNFMTNLQQNMPRMQLAIFQLIAHALKNVAYTQLLASHSPTITEKENGSWDKSLSVKMKDNTRQ</sequence>
<evidence type="ECO:0000313" key="2">
    <source>
        <dbReference type="EMBL" id="KAF5550402.1"/>
    </source>
</evidence>
<feature type="region of interest" description="Disordered" evidence="1">
    <location>
        <begin position="97"/>
        <end position="119"/>
    </location>
</feature>
<dbReference type="Proteomes" id="UP000574317">
    <property type="component" value="Unassembled WGS sequence"/>
</dbReference>
<name>A0A8H5N2U2_9HYPO</name>
<keyword evidence="3" id="KW-1185">Reference proteome</keyword>
<comment type="caution">
    <text evidence="2">The sequence shown here is derived from an EMBL/GenBank/DDBJ whole genome shotgun (WGS) entry which is preliminary data.</text>
</comment>
<reference evidence="2 3" key="1">
    <citation type="submission" date="2020-05" db="EMBL/GenBank/DDBJ databases">
        <title>Identification and distribution of gene clusters putatively required for synthesis of sphingolipid metabolism inhibitors in phylogenetically diverse species of the filamentous fungus Fusarium.</title>
        <authorList>
            <person name="Kim H.-S."/>
            <person name="Busman M."/>
            <person name="Brown D.W."/>
            <person name="Divon H."/>
            <person name="Uhlig S."/>
            <person name="Proctor R.H."/>
        </authorList>
    </citation>
    <scope>NUCLEOTIDE SEQUENCE [LARGE SCALE GENOMIC DNA]</scope>
    <source>
        <strain evidence="2 3">NRRL 25196</strain>
    </source>
</reference>
<organism evidence="2 3">
    <name type="scientific">Fusarium napiforme</name>
    <dbReference type="NCBI Taxonomy" id="42672"/>
    <lineage>
        <taxon>Eukaryota</taxon>
        <taxon>Fungi</taxon>
        <taxon>Dikarya</taxon>
        <taxon>Ascomycota</taxon>
        <taxon>Pezizomycotina</taxon>
        <taxon>Sordariomycetes</taxon>
        <taxon>Hypocreomycetidae</taxon>
        <taxon>Hypocreales</taxon>
        <taxon>Nectriaceae</taxon>
        <taxon>Fusarium</taxon>
        <taxon>Fusarium fujikuroi species complex</taxon>
    </lineage>
</organism>
<dbReference type="AlphaFoldDB" id="A0A8H5N2U2"/>
<dbReference type="EMBL" id="JAAOAO010000285">
    <property type="protein sequence ID" value="KAF5550402.1"/>
    <property type="molecule type" value="Genomic_DNA"/>
</dbReference>
<evidence type="ECO:0000256" key="1">
    <source>
        <dbReference type="SAM" id="MobiDB-lite"/>
    </source>
</evidence>
<evidence type="ECO:0000313" key="3">
    <source>
        <dbReference type="Proteomes" id="UP000574317"/>
    </source>
</evidence>
<proteinExistence type="predicted"/>
<gene>
    <name evidence="2" type="ORF">FNAPI_7737</name>
</gene>
<accession>A0A8H5N2U2</accession>
<protein>
    <submittedName>
        <fullName evidence="2">Short-chain alcohol dehydrogenase</fullName>
    </submittedName>
</protein>